<evidence type="ECO:0000256" key="1">
    <source>
        <dbReference type="SAM" id="Phobius"/>
    </source>
</evidence>
<name>A0A6C0HP28_9ZZZZ</name>
<dbReference type="NCBIfam" id="NF033632">
    <property type="entry name" value="SLATT_4"/>
    <property type="match status" value="1"/>
</dbReference>
<organism evidence="2">
    <name type="scientific">viral metagenome</name>
    <dbReference type="NCBI Taxonomy" id="1070528"/>
    <lineage>
        <taxon>unclassified sequences</taxon>
        <taxon>metagenomes</taxon>
        <taxon>organismal metagenomes</taxon>
    </lineage>
</organism>
<protein>
    <recommendedName>
        <fullName evidence="3">SMODS and SLOG-associating 2TM effector domain-containing protein</fullName>
    </recommendedName>
</protein>
<dbReference type="AlphaFoldDB" id="A0A6C0HP28"/>
<evidence type="ECO:0008006" key="3">
    <source>
        <dbReference type="Google" id="ProtNLM"/>
    </source>
</evidence>
<proteinExistence type="predicted"/>
<feature type="transmembrane region" description="Helical" evidence="1">
    <location>
        <begin position="64"/>
        <end position="82"/>
    </location>
</feature>
<accession>A0A6C0HP28</accession>
<keyword evidence="1" id="KW-0812">Transmembrane</keyword>
<dbReference type="EMBL" id="MN739999">
    <property type="protein sequence ID" value="QHT82412.1"/>
    <property type="molecule type" value="Genomic_DNA"/>
</dbReference>
<sequence>MADKQPTRNKNDTVSISTNKSSQLADVVWTHHHEKILIDWADKATCYKWLHEQSQAEFARKSRWFTIPVIIMSTLTGTANFAQDRIPPEYLNMATMVIGGVNLIAGVITTISQFLKINEMNESHRVSAMSWGKFQRNLQVELSKPPLERTHALHLIKVAKEEYDRLIETSNVIPKHIVLRFKEKFSGGEITYDSNFNPINLTVQQQIYMELSKPAICDVIESVKRHVYAETQEDIDKLEMINKNSHLLWNKQFDLDALNSENAKIKEGIVEFNKSFHTEYGRYPTLLEIKNNFSEIDIELIKETVFSINTTHV</sequence>
<feature type="transmembrane region" description="Helical" evidence="1">
    <location>
        <begin position="94"/>
        <end position="115"/>
    </location>
</feature>
<keyword evidence="1" id="KW-1133">Transmembrane helix</keyword>
<evidence type="ECO:0000313" key="2">
    <source>
        <dbReference type="EMBL" id="QHT82412.1"/>
    </source>
</evidence>
<keyword evidence="1" id="KW-0472">Membrane</keyword>
<reference evidence="2" key="1">
    <citation type="journal article" date="2020" name="Nature">
        <title>Giant virus diversity and host interactions through global metagenomics.</title>
        <authorList>
            <person name="Schulz F."/>
            <person name="Roux S."/>
            <person name="Paez-Espino D."/>
            <person name="Jungbluth S."/>
            <person name="Walsh D.A."/>
            <person name="Denef V.J."/>
            <person name="McMahon K.D."/>
            <person name="Konstantinidis K.T."/>
            <person name="Eloe-Fadrosh E.A."/>
            <person name="Kyrpides N.C."/>
            <person name="Woyke T."/>
        </authorList>
    </citation>
    <scope>NUCLEOTIDE SEQUENCE</scope>
    <source>
        <strain evidence="2">GVMAG-M-3300023184-161</strain>
    </source>
</reference>